<dbReference type="AlphaFoldDB" id="A0AAV7QKT3"/>
<dbReference type="Proteomes" id="UP001066276">
    <property type="component" value="Chromosome 6"/>
</dbReference>
<comment type="caution">
    <text evidence="2">The sequence shown here is derived from an EMBL/GenBank/DDBJ whole genome shotgun (WGS) entry which is preliminary data.</text>
</comment>
<name>A0AAV7QKT3_PLEWA</name>
<sequence>MTNLAQLNQPMNERALVAGLSLSLLEPPACATPMSHGSLRFGSVETGKQQRHHTVFEQYKAAWDRVIRPGSSQASINRMYESGTLGALDRDEASETRMRQS</sequence>
<feature type="region of interest" description="Disordered" evidence="1">
    <location>
        <begin position="81"/>
        <end position="101"/>
    </location>
</feature>
<keyword evidence="3" id="KW-1185">Reference proteome</keyword>
<feature type="compositionally biased region" description="Basic and acidic residues" evidence="1">
    <location>
        <begin position="88"/>
        <end position="101"/>
    </location>
</feature>
<protein>
    <submittedName>
        <fullName evidence="2">Uncharacterized protein</fullName>
    </submittedName>
</protein>
<organism evidence="2 3">
    <name type="scientific">Pleurodeles waltl</name>
    <name type="common">Iberian ribbed newt</name>
    <dbReference type="NCBI Taxonomy" id="8319"/>
    <lineage>
        <taxon>Eukaryota</taxon>
        <taxon>Metazoa</taxon>
        <taxon>Chordata</taxon>
        <taxon>Craniata</taxon>
        <taxon>Vertebrata</taxon>
        <taxon>Euteleostomi</taxon>
        <taxon>Amphibia</taxon>
        <taxon>Batrachia</taxon>
        <taxon>Caudata</taxon>
        <taxon>Salamandroidea</taxon>
        <taxon>Salamandridae</taxon>
        <taxon>Pleurodelinae</taxon>
        <taxon>Pleurodeles</taxon>
    </lineage>
</organism>
<evidence type="ECO:0000313" key="3">
    <source>
        <dbReference type="Proteomes" id="UP001066276"/>
    </source>
</evidence>
<evidence type="ECO:0000256" key="1">
    <source>
        <dbReference type="SAM" id="MobiDB-lite"/>
    </source>
</evidence>
<gene>
    <name evidence="2" type="ORF">NDU88_005490</name>
</gene>
<accession>A0AAV7QKT3</accession>
<reference evidence="2" key="1">
    <citation type="journal article" date="2022" name="bioRxiv">
        <title>Sequencing and chromosome-scale assembly of the giantPleurodeles waltlgenome.</title>
        <authorList>
            <person name="Brown T."/>
            <person name="Elewa A."/>
            <person name="Iarovenko S."/>
            <person name="Subramanian E."/>
            <person name="Araus A.J."/>
            <person name="Petzold A."/>
            <person name="Susuki M."/>
            <person name="Suzuki K.-i.T."/>
            <person name="Hayashi T."/>
            <person name="Toyoda A."/>
            <person name="Oliveira C."/>
            <person name="Osipova E."/>
            <person name="Leigh N.D."/>
            <person name="Simon A."/>
            <person name="Yun M.H."/>
        </authorList>
    </citation>
    <scope>NUCLEOTIDE SEQUENCE</scope>
    <source>
        <strain evidence="2">20211129_DDA</strain>
        <tissue evidence="2">Liver</tissue>
    </source>
</reference>
<evidence type="ECO:0000313" key="2">
    <source>
        <dbReference type="EMBL" id="KAJ1139113.1"/>
    </source>
</evidence>
<proteinExistence type="predicted"/>
<dbReference type="EMBL" id="JANPWB010000010">
    <property type="protein sequence ID" value="KAJ1139113.1"/>
    <property type="molecule type" value="Genomic_DNA"/>
</dbReference>